<dbReference type="OrthoDB" id="9810674at2"/>
<keyword evidence="1" id="KW-0732">Signal</keyword>
<evidence type="ECO:0000313" key="3">
    <source>
        <dbReference type="Proteomes" id="UP000254701"/>
    </source>
</evidence>
<evidence type="ECO:0008006" key="4">
    <source>
        <dbReference type="Google" id="ProtNLM"/>
    </source>
</evidence>
<accession>A0A381INF8</accession>
<dbReference type="AlphaFoldDB" id="A0A381INF8"/>
<feature type="signal peptide" evidence="1">
    <location>
        <begin position="1"/>
        <end position="25"/>
    </location>
</feature>
<protein>
    <recommendedName>
        <fullName evidence="4">Thermonuclease family protein</fullName>
    </recommendedName>
</protein>
<proteinExistence type="predicted"/>
<name>A0A381INF8_AMIAI</name>
<sequence>MKAVRPAIIKIAAAAAIGAVASVVASVPSLPRQPVFRDAAPAEAELHPARVLESGSGQTVGQTEPATSRMIAPDIVTPPEVPGLGLERIEARPPIGELGLAAPPKQVKPDDWEGTVLYRPVVTSSASFEAMGYTIFVAGTEPVRPDQSCDFAGVAWRCGERARLAFRYWLRGRAPLCQVFPPAERQPIAAACRLGKQDVGAWLVANGWAYARPGGGYEKAEAVARKAKMGVFGPPD</sequence>
<dbReference type="EMBL" id="UFSM01000003">
    <property type="protein sequence ID" value="SUY29220.1"/>
    <property type="molecule type" value="Genomic_DNA"/>
</dbReference>
<reference evidence="2 3" key="1">
    <citation type="submission" date="2018-06" db="EMBL/GenBank/DDBJ databases">
        <authorList>
            <consortium name="Pathogen Informatics"/>
            <person name="Doyle S."/>
        </authorList>
    </citation>
    <scope>NUCLEOTIDE SEQUENCE [LARGE SCALE GENOMIC DNA]</scope>
    <source>
        <strain evidence="2 3">NCTC10684</strain>
    </source>
</reference>
<evidence type="ECO:0000313" key="2">
    <source>
        <dbReference type="EMBL" id="SUY29220.1"/>
    </source>
</evidence>
<dbReference type="Proteomes" id="UP000254701">
    <property type="component" value="Unassembled WGS sequence"/>
</dbReference>
<gene>
    <name evidence="2" type="ORF">NCTC10684_05452</name>
</gene>
<organism evidence="2 3">
    <name type="scientific">Aminobacter aminovorans</name>
    <name type="common">Chelatobacter heintzii</name>
    <dbReference type="NCBI Taxonomy" id="83263"/>
    <lineage>
        <taxon>Bacteria</taxon>
        <taxon>Pseudomonadati</taxon>
        <taxon>Pseudomonadota</taxon>
        <taxon>Alphaproteobacteria</taxon>
        <taxon>Hyphomicrobiales</taxon>
        <taxon>Phyllobacteriaceae</taxon>
        <taxon>Aminobacter</taxon>
    </lineage>
</organism>
<evidence type="ECO:0000256" key="1">
    <source>
        <dbReference type="SAM" id="SignalP"/>
    </source>
</evidence>
<dbReference type="InterPro" id="IPR035437">
    <property type="entry name" value="SNase_OB-fold_sf"/>
</dbReference>
<feature type="chain" id="PRO_5016723024" description="Thermonuclease family protein" evidence="1">
    <location>
        <begin position="26"/>
        <end position="236"/>
    </location>
</feature>
<dbReference type="RefSeq" id="WP_131922474.1">
    <property type="nucleotide sequence ID" value="NZ_BAAAVY010000018.1"/>
</dbReference>
<dbReference type="SUPFAM" id="SSF50199">
    <property type="entry name" value="Staphylococcal nuclease"/>
    <property type="match status" value="1"/>
</dbReference>
<dbReference type="Gene3D" id="2.40.50.90">
    <property type="match status" value="1"/>
</dbReference>